<comment type="subcellular location">
    <subcellularLocation>
        <location evidence="9">Cytoplasm</location>
    </subcellularLocation>
</comment>
<dbReference type="Gene3D" id="3.20.20.70">
    <property type="entry name" value="Aldolase class I"/>
    <property type="match status" value="1"/>
</dbReference>
<evidence type="ECO:0000259" key="10">
    <source>
        <dbReference type="PROSITE" id="PS51918"/>
    </source>
</evidence>
<comment type="caution">
    <text evidence="11">The sequence shown here is derived from an EMBL/GenBank/DDBJ whole genome shotgun (WGS) entry which is preliminary data.</text>
</comment>
<evidence type="ECO:0000313" key="11">
    <source>
        <dbReference type="EMBL" id="GFM37091.1"/>
    </source>
</evidence>
<dbReference type="CDD" id="cd01335">
    <property type="entry name" value="Radical_SAM"/>
    <property type="match status" value="1"/>
</dbReference>
<feature type="binding site" evidence="9">
    <location>
        <position position="48"/>
    </location>
    <ligand>
        <name>[4Fe-4S] cluster</name>
        <dbReference type="ChEBI" id="CHEBI:49883"/>
        <label>1</label>
    </ligand>
</feature>
<dbReference type="SFLD" id="SFLDS00029">
    <property type="entry name" value="Radical_SAM"/>
    <property type="match status" value="1"/>
</dbReference>
<dbReference type="Pfam" id="PF04055">
    <property type="entry name" value="Radical_SAM"/>
    <property type="match status" value="1"/>
</dbReference>
<evidence type="ECO:0000256" key="2">
    <source>
        <dbReference type="ARBA" id="ARBA00022490"/>
    </source>
</evidence>
<comment type="pathway">
    <text evidence="9">Protein modification; protein lipoylation via endogenous pathway; protein N(6)-(lipoyl)lysine from octanoyl-[acyl-carrier-protein]: step 2/2.</text>
</comment>
<dbReference type="PROSITE" id="PS51918">
    <property type="entry name" value="RADICAL_SAM"/>
    <property type="match status" value="1"/>
</dbReference>
<comment type="similarity">
    <text evidence="9">Belongs to the radical SAM superfamily. Lipoyl synthase family.</text>
</comment>
<dbReference type="NCBIfam" id="NF004019">
    <property type="entry name" value="PRK05481.1"/>
    <property type="match status" value="1"/>
</dbReference>
<dbReference type="UniPathway" id="UPA00538">
    <property type="reaction ID" value="UER00593"/>
</dbReference>
<evidence type="ECO:0000256" key="3">
    <source>
        <dbReference type="ARBA" id="ARBA00022679"/>
    </source>
</evidence>
<keyword evidence="4 9" id="KW-0949">S-adenosyl-L-methionine</keyword>
<dbReference type="SFLD" id="SFLDF00271">
    <property type="entry name" value="lipoyl_synthase"/>
    <property type="match status" value="1"/>
</dbReference>
<organism evidence="11 12">
    <name type="scientific">Desulfovibrio psychrotolerans</name>
    <dbReference type="NCBI Taxonomy" id="415242"/>
    <lineage>
        <taxon>Bacteria</taxon>
        <taxon>Pseudomonadati</taxon>
        <taxon>Thermodesulfobacteriota</taxon>
        <taxon>Desulfovibrionia</taxon>
        <taxon>Desulfovibrionales</taxon>
        <taxon>Desulfovibrionaceae</taxon>
        <taxon>Desulfovibrio</taxon>
    </lineage>
</organism>
<gene>
    <name evidence="9 11" type="primary">lipA</name>
    <name evidence="11" type="ORF">DSM19430T_17750</name>
</gene>
<evidence type="ECO:0000256" key="6">
    <source>
        <dbReference type="ARBA" id="ARBA00023004"/>
    </source>
</evidence>
<evidence type="ECO:0000256" key="5">
    <source>
        <dbReference type="ARBA" id="ARBA00022723"/>
    </source>
</evidence>
<keyword evidence="7 9" id="KW-0411">Iron-sulfur</keyword>
<dbReference type="InterPro" id="IPR003698">
    <property type="entry name" value="Lipoyl_synth"/>
</dbReference>
<dbReference type="InterPro" id="IPR007197">
    <property type="entry name" value="rSAM"/>
</dbReference>
<dbReference type="PIRSF" id="PIRSF005963">
    <property type="entry name" value="Lipoyl_synth"/>
    <property type="match status" value="1"/>
</dbReference>
<dbReference type="NCBIfam" id="NF009544">
    <property type="entry name" value="PRK12928.1"/>
    <property type="match status" value="1"/>
</dbReference>
<comment type="catalytic activity">
    <reaction evidence="8 9">
        <text>[[Fe-S] cluster scaffold protein carrying a second [4Fe-4S](2+) cluster] + N(6)-octanoyl-L-lysyl-[protein] + 2 oxidized [2Fe-2S]-[ferredoxin] + 2 S-adenosyl-L-methionine + 4 H(+) = [[Fe-S] cluster scaffold protein] + N(6)-[(R)-dihydrolipoyl]-L-lysyl-[protein] + 4 Fe(3+) + 2 hydrogen sulfide + 2 5'-deoxyadenosine + 2 L-methionine + 2 reduced [2Fe-2S]-[ferredoxin]</text>
        <dbReference type="Rhea" id="RHEA:16585"/>
        <dbReference type="Rhea" id="RHEA-COMP:9928"/>
        <dbReference type="Rhea" id="RHEA-COMP:10000"/>
        <dbReference type="Rhea" id="RHEA-COMP:10001"/>
        <dbReference type="Rhea" id="RHEA-COMP:10475"/>
        <dbReference type="Rhea" id="RHEA-COMP:14568"/>
        <dbReference type="Rhea" id="RHEA-COMP:14569"/>
        <dbReference type="ChEBI" id="CHEBI:15378"/>
        <dbReference type="ChEBI" id="CHEBI:17319"/>
        <dbReference type="ChEBI" id="CHEBI:29034"/>
        <dbReference type="ChEBI" id="CHEBI:29919"/>
        <dbReference type="ChEBI" id="CHEBI:33722"/>
        <dbReference type="ChEBI" id="CHEBI:33737"/>
        <dbReference type="ChEBI" id="CHEBI:33738"/>
        <dbReference type="ChEBI" id="CHEBI:57844"/>
        <dbReference type="ChEBI" id="CHEBI:59789"/>
        <dbReference type="ChEBI" id="CHEBI:78809"/>
        <dbReference type="ChEBI" id="CHEBI:83100"/>
        <dbReference type="EC" id="2.8.1.8"/>
    </reaction>
</comment>
<dbReference type="InterPro" id="IPR058240">
    <property type="entry name" value="rSAM_sf"/>
</dbReference>
<evidence type="ECO:0000256" key="9">
    <source>
        <dbReference type="HAMAP-Rule" id="MF_00206"/>
    </source>
</evidence>
<keyword evidence="6 9" id="KW-0408">Iron</keyword>
<keyword evidence="3 9" id="KW-0808">Transferase</keyword>
<dbReference type="Pfam" id="PF16881">
    <property type="entry name" value="LIAS_N"/>
    <property type="match status" value="1"/>
</dbReference>
<dbReference type="NCBIfam" id="TIGR00510">
    <property type="entry name" value="lipA"/>
    <property type="match status" value="1"/>
</dbReference>
<dbReference type="SMART" id="SM00729">
    <property type="entry name" value="Elp3"/>
    <property type="match status" value="1"/>
</dbReference>
<feature type="binding site" evidence="9">
    <location>
        <position position="76"/>
    </location>
    <ligand>
        <name>[4Fe-4S] cluster</name>
        <dbReference type="ChEBI" id="CHEBI:49883"/>
        <label>2</label>
        <note>4Fe-4S-S-AdoMet</note>
    </ligand>
</feature>
<feature type="binding site" evidence="9">
    <location>
        <position position="69"/>
    </location>
    <ligand>
        <name>[4Fe-4S] cluster</name>
        <dbReference type="ChEBI" id="CHEBI:49883"/>
        <label>2</label>
        <note>4Fe-4S-S-AdoMet</note>
    </ligand>
</feature>
<dbReference type="GO" id="GO:0016992">
    <property type="term" value="F:lipoate synthase activity"/>
    <property type="evidence" value="ECO:0007669"/>
    <property type="project" value="UniProtKB-UniRule"/>
</dbReference>
<feature type="binding site" evidence="9">
    <location>
        <position position="280"/>
    </location>
    <ligand>
        <name>[4Fe-4S] cluster</name>
        <dbReference type="ChEBI" id="CHEBI:49883"/>
        <label>1</label>
    </ligand>
</feature>
<keyword evidence="12" id="KW-1185">Reference proteome</keyword>
<evidence type="ECO:0000313" key="12">
    <source>
        <dbReference type="Proteomes" id="UP000503820"/>
    </source>
</evidence>
<accession>A0A7J0BV91</accession>
<keyword evidence="2 9" id="KW-0963">Cytoplasm</keyword>
<dbReference type="EMBL" id="BLVP01000008">
    <property type="protein sequence ID" value="GFM37091.1"/>
    <property type="molecule type" value="Genomic_DNA"/>
</dbReference>
<evidence type="ECO:0000256" key="8">
    <source>
        <dbReference type="ARBA" id="ARBA00047326"/>
    </source>
</evidence>
<dbReference type="GO" id="GO:0051539">
    <property type="term" value="F:4 iron, 4 sulfur cluster binding"/>
    <property type="evidence" value="ECO:0007669"/>
    <property type="project" value="UniProtKB-UniRule"/>
</dbReference>
<dbReference type="FunFam" id="3.20.20.70:FF:000186">
    <property type="entry name" value="Lipoyl synthase"/>
    <property type="match status" value="1"/>
</dbReference>
<sequence length="287" mass="31649">MSLHDNSEPSLRIPPWLRVKIPCNTTYTATRNLVGDLKLNTVCQSAKCPNMFECFSSRTATFLILGNACTRNCAFCNIGRAATVPPDPDEPARVADAARQLELRHAVITSVTRDDLEDGGAAHFARTIEAVRTALPQCTIEVLIPDFQGSLPALQAVMRAAPDIINHNVETSPAHYTRIRPQADYAQSLHLLERVKAAGFRSKSGLMVGLGETDEEVRGVLDDLAAIRCDIVTIGQYMRPSRSHPPVQRYVHPDIFEEYAEYGRQKGIAHMFSAPLVRSSYNAAMFA</sequence>
<feature type="binding site" evidence="9">
    <location>
        <position position="54"/>
    </location>
    <ligand>
        <name>[4Fe-4S] cluster</name>
        <dbReference type="ChEBI" id="CHEBI:49883"/>
        <label>1</label>
    </ligand>
</feature>
<evidence type="ECO:0000256" key="1">
    <source>
        <dbReference type="ARBA" id="ARBA00022485"/>
    </source>
</evidence>
<dbReference type="InterPro" id="IPR013785">
    <property type="entry name" value="Aldolase_TIM"/>
</dbReference>
<dbReference type="RefSeq" id="WP_174409735.1">
    <property type="nucleotide sequence ID" value="NZ_BLVP01000008.1"/>
</dbReference>
<feature type="binding site" evidence="9">
    <location>
        <position position="73"/>
    </location>
    <ligand>
        <name>[4Fe-4S] cluster</name>
        <dbReference type="ChEBI" id="CHEBI:49883"/>
        <label>2</label>
        <note>4Fe-4S-S-AdoMet</note>
    </ligand>
</feature>
<keyword evidence="1 9" id="KW-0004">4Fe-4S</keyword>
<dbReference type="SUPFAM" id="SSF102114">
    <property type="entry name" value="Radical SAM enzymes"/>
    <property type="match status" value="1"/>
</dbReference>
<dbReference type="GO" id="GO:0046872">
    <property type="term" value="F:metal ion binding"/>
    <property type="evidence" value="ECO:0007669"/>
    <property type="project" value="UniProtKB-KW"/>
</dbReference>
<dbReference type="Proteomes" id="UP000503820">
    <property type="component" value="Unassembled WGS sequence"/>
</dbReference>
<dbReference type="EC" id="2.8.1.8" evidence="9"/>
<dbReference type="GO" id="GO:0005737">
    <property type="term" value="C:cytoplasm"/>
    <property type="evidence" value="ECO:0007669"/>
    <property type="project" value="UniProtKB-SubCell"/>
</dbReference>
<comment type="cofactor">
    <cofactor evidence="9">
        <name>[4Fe-4S] cluster</name>
        <dbReference type="ChEBI" id="CHEBI:49883"/>
    </cofactor>
    <text evidence="9">Binds 2 [4Fe-4S] clusters per subunit. One cluster is coordinated with 3 cysteines and an exchangeable S-adenosyl-L-methionine.</text>
</comment>
<dbReference type="InterPro" id="IPR006638">
    <property type="entry name" value="Elp3/MiaA/NifB-like_rSAM"/>
</dbReference>
<dbReference type="PANTHER" id="PTHR10949">
    <property type="entry name" value="LIPOYL SYNTHASE"/>
    <property type="match status" value="1"/>
</dbReference>
<dbReference type="PANTHER" id="PTHR10949:SF0">
    <property type="entry name" value="LIPOYL SYNTHASE, MITOCHONDRIAL"/>
    <property type="match status" value="1"/>
</dbReference>
<feature type="domain" description="Radical SAM core" evidence="10">
    <location>
        <begin position="55"/>
        <end position="269"/>
    </location>
</feature>
<keyword evidence="5 9" id="KW-0479">Metal-binding</keyword>
<proteinExistence type="inferred from homology"/>
<feature type="binding site" evidence="9">
    <location>
        <position position="43"/>
    </location>
    <ligand>
        <name>[4Fe-4S] cluster</name>
        <dbReference type="ChEBI" id="CHEBI:49883"/>
        <label>1</label>
    </ligand>
</feature>
<dbReference type="SFLD" id="SFLDG01058">
    <property type="entry name" value="lipoyl_synthase_like"/>
    <property type="match status" value="1"/>
</dbReference>
<dbReference type="HAMAP" id="MF_00206">
    <property type="entry name" value="Lipoyl_synth"/>
    <property type="match status" value="1"/>
</dbReference>
<dbReference type="GO" id="GO:0009249">
    <property type="term" value="P:protein lipoylation"/>
    <property type="evidence" value="ECO:0007669"/>
    <property type="project" value="UniProtKB-UniRule"/>
</dbReference>
<comment type="function">
    <text evidence="9">Catalyzes the radical-mediated insertion of two sulfur atoms into the C-6 and C-8 positions of the octanoyl moiety bound to the lipoyl domains of lipoate-dependent enzymes, thereby converting the octanoylated domains into lipoylated derivatives.</text>
</comment>
<dbReference type="AlphaFoldDB" id="A0A7J0BV91"/>
<protein>
    <recommendedName>
        <fullName evidence="9">Lipoyl synthase</fullName>
        <ecNumber evidence="9">2.8.1.8</ecNumber>
    </recommendedName>
    <alternativeName>
        <fullName evidence="9">Lip-syn</fullName>
        <shortName evidence="9">LS</shortName>
    </alternativeName>
    <alternativeName>
        <fullName evidence="9">Lipoate synthase</fullName>
    </alternativeName>
    <alternativeName>
        <fullName evidence="9">Lipoic acid synthase</fullName>
    </alternativeName>
    <alternativeName>
        <fullName evidence="9">Sulfur insertion protein LipA</fullName>
    </alternativeName>
</protein>
<dbReference type="InterPro" id="IPR031691">
    <property type="entry name" value="LIAS_N"/>
</dbReference>
<reference evidence="11 12" key="1">
    <citation type="submission" date="2020-05" db="EMBL/GenBank/DDBJ databases">
        <title>Draft genome sequence of Desulfovibrio psychrotolerans JS1T.</title>
        <authorList>
            <person name="Ueno A."/>
            <person name="Tamazawa S."/>
            <person name="Tamamura S."/>
            <person name="Murakami T."/>
            <person name="Kiyama T."/>
            <person name="Inomata H."/>
            <person name="Amano Y."/>
            <person name="Miyakawa K."/>
            <person name="Tamaki H."/>
            <person name="Naganuma T."/>
            <person name="Kaneko K."/>
        </authorList>
    </citation>
    <scope>NUCLEOTIDE SEQUENCE [LARGE SCALE GENOMIC DNA]</scope>
    <source>
        <strain evidence="11 12">JS1</strain>
    </source>
</reference>
<name>A0A7J0BV91_9BACT</name>
<evidence type="ECO:0000256" key="7">
    <source>
        <dbReference type="ARBA" id="ARBA00023014"/>
    </source>
</evidence>
<evidence type="ECO:0000256" key="4">
    <source>
        <dbReference type="ARBA" id="ARBA00022691"/>
    </source>
</evidence>